<keyword evidence="3" id="KW-1185">Reference proteome</keyword>
<evidence type="ECO:0000313" key="2">
    <source>
        <dbReference type="EMBL" id="MBA8923999.1"/>
    </source>
</evidence>
<feature type="region of interest" description="Disordered" evidence="1">
    <location>
        <begin position="40"/>
        <end position="60"/>
    </location>
</feature>
<dbReference type="Proteomes" id="UP000517916">
    <property type="component" value="Unassembled WGS sequence"/>
</dbReference>
<dbReference type="EMBL" id="JACJID010000001">
    <property type="protein sequence ID" value="MBA8923999.1"/>
    <property type="molecule type" value="Genomic_DNA"/>
</dbReference>
<accession>A0ABR6BAX8</accession>
<gene>
    <name evidence="2" type="ORF">BC739_001196</name>
</gene>
<comment type="caution">
    <text evidence="2">The sequence shown here is derived from an EMBL/GenBank/DDBJ whole genome shotgun (WGS) entry which is preliminary data.</text>
</comment>
<protein>
    <submittedName>
        <fullName evidence="2">Uncharacterized protein</fullName>
    </submittedName>
</protein>
<evidence type="ECO:0000256" key="1">
    <source>
        <dbReference type="SAM" id="MobiDB-lite"/>
    </source>
</evidence>
<sequence>MAETRYYRAPGGQLLALDWPPHEAVLAQITRGEMRRCDENGDPYVEPVEDGGPQELTPPAANARKDEWVGYVVRVTADTEHPVTVDEAQAMTVQDMRERYGQQ</sequence>
<organism evidence="2 3">
    <name type="scientific">Kutzneria viridogrisea</name>
    <dbReference type="NCBI Taxonomy" id="47990"/>
    <lineage>
        <taxon>Bacteria</taxon>
        <taxon>Bacillati</taxon>
        <taxon>Actinomycetota</taxon>
        <taxon>Actinomycetes</taxon>
        <taxon>Pseudonocardiales</taxon>
        <taxon>Pseudonocardiaceae</taxon>
        <taxon>Kutzneria</taxon>
    </lineage>
</organism>
<reference evidence="2 3" key="1">
    <citation type="submission" date="2020-08" db="EMBL/GenBank/DDBJ databases">
        <title>Genomic Encyclopedia of Archaeal and Bacterial Type Strains, Phase II (KMG-II): from individual species to whole genera.</title>
        <authorList>
            <person name="Goeker M."/>
        </authorList>
    </citation>
    <scope>NUCLEOTIDE SEQUENCE [LARGE SCALE GENOMIC DNA]</scope>
    <source>
        <strain evidence="2 3">DSM 43850</strain>
    </source>
</reference>
<name>A0ABR6BAX8_9PSEU</name>
<dbReference type="RefSeq" id="WP_182836513.1">
    <property type="nucleotide sequence ID" value="NZ_BAAABQ010000065.1"/>
</dbReference>
<proteinExistence type="predicted"/>
<evidence type="ECO:0000313" key="3">
    <source>
        <dbReference type="Proteomes" id="UP000517916"/>
    </source>
</evidence>